<feature type="compositionally biased region" description="Low complexity" evidence="7">
    <location>
        <begin position="1087"/>
        <end position="1107"/>
    </location>
</feature>
<evidence type="ECO:0000259" key="9">
    <source>
        <dbReference type="PROSITE" id="PS50222"/>
    </source>
</evidence>
<dbReference type="FunCoup" id="A0A163K2Y5">
    <property type="interactions" value="224"/>
</dbReference>
<dbReference type="CDD" id="cd01417">
    <property type="entry name" value="Ribosomal_L19e_E"/>
    <property type="match status" value="1"/>
</dbReference>
<evidence type="ECO:0000256" key="4">
    <source>
        <dbReference type="ARBA" id="ARBA00022980"/>
    </source>
</evidence>
<dbReference type="InterPro" id="IPR035970">
    <property type="entry name" value="60S_ribosomal_eL19_sf"/>
</dbReference>
<evidence type="ECO:0000256" key="6">
    <source>
        <dbReference type="RuleBase" id="RU000574"/>
    </source>
</evidence>
<feature type="compositionally biased region" description="Low complexity" evidence="7">
    <location>
        <begin position="1322"/>
        <end position="1361"/>
    </location>
</feature>
<sequence length="1441" mass="163825">MRLVPYVLAFAHMTLVLTISFSVHRIKPRPSLHRVNLRIQKRLAASVLKCGQRKIWLDPNEVTEISNANSRANVRKLVKDGLVIRKPEIGVSRFRVRERHAAKRLGRHMGHGKRKGTANARMSRQVLWMRRMRVLRRLLVKYRESGKIDKHLYHSLYLKSKGNGFKNKRVLMEYIHKAKAEQIRAKGLAEQAAALRAKNKAMRERRKQRADAYHYITYLPNPNDSVYAQDMTDPAFSLFTLPTNVDNYITPFWTTVKEDNNFLLQRTKTQKNAIMRSVLGTLQNVLDTKQAPYRILYQRVGGGCLQIACSETEKQADLAWRWIKDNLQLPLEALDDTERENFVVTKINSIVTRRDTGTDDISTDEKVRNASRSFRQTFDLPVTERLVNYYSGAYHTNRLTSQGWLYISENYLGFYSYLLGYETKILLELKDCQDIRKAKSKRGVFADAINIVMKDKQEHFFSNLFKRDEVHGILVQLTGLAMQRLLKSTALEHSPGGEIAIDIRDSDIDAAEEAVRNINDVSSSKNNSSKRTSDTSMLQPLKNNLAAQKRDDRFRFQFRLPSTEHLLQSVEALYVVEEPLDTTAVAGPDAPASRTVHYRGILAVSEAYLTFYSTGQASQYQTVLPLYTIRRVERLGDKPHSLKIVNWHQATIQLDLQVTQPQFDSFSALMTENLRKQIKYMKMMKRFLATCPSSPLVADKGTDEMDKMPGGLGLQFGFPGDPRQLKDRSKMKLWKKFFKDYGRNLTISKTPRFARLIRVGAPNRLRGELWETCSGSLYLRFMNQGLYDRLLEENKNKSSLSLEEIEKDLNRSLPEYSAYQTPQGINSLRRVLSAYSWKDPELGYCQAMNIVTSAILIYMSEEQAFFTLSVLCDDMLPGYYSTSMYGALLDQIIFEHLLETTMPLLHNHFKKRDIQLSVACLPWFLSLYINSMPLLLAFRILDCFFMDGPKVLFQIGLAILKINGDALLETHDDGAFINVLKRYFSQLNDPLYPDSDNAKAKSLTKFNELLLVAYREFGNITDEKVRELRQTHQLKVVAGIESFTKRSAIRNIDNTAGLTKDELGVVYDKFYNVLYYKQHHRPEQMDTSSSASSLPSSTSSPSSTNTSRMDLSAFGTFLGSLANWAKLHGKDFEPERERQLKVGRTFLGRLFDLFDVTHAGTISLQDAIVGVASIVKGDLNDQIKLFFDIHDVDNDGLLNRDEVLEFSETLLWIFRDTPDEDHLNSVSTFLHHAYEYSEPKESAPTASDTYISKESLRMIVLANEILEDFFNHGFAQSFQMVEKVVEKQRSLGREIFDSLLATGAKFANGRSQASPNGSGKMSASDVPSSSAKSLVSVSSSQPSISSLADSNSDDSIPPIGSDDSKAGATPPTEPTKRTSVDDNLEKLTVKDEEDDDDHEIKDKDNLFGIDDDDDDDDAGGDDVLEEVEKLLQQYNDDGDEV</sequence>
<dbReference type="InterPro" id="IPR035969">
    <property type="entry name" value="Rab-GAP_TBC_sf"/>
</dbReference>
<dbReference type="Gene3D" id="2.30.29.30">
    <property type="entry name" value="Pleckstrin-homology domain (PH domain)/Phosphotyrosine-binding domain (PTB)"/>
    <property type="match status" value="1"/>
</dbReference>
<dbReference type="SUPFAM" id="SSF48140">
    <property type="entry name" value="Ribosomal protein L19 (L19e)"/>
    <property type="match status" value="1"/>
</dbReference>
<dbReference type="NCBIfam" id="NF006343">
    <property type="entry name" value="PRK08570.1"/>
    <property type="match status" value="1"/>
</dbReference>
<dbReference type="PROSITE" id="PS00018">
    <property type="entry name" value="EF_HAND_1"/>
    <property type="match status" value="1"/>
</dbReference>
<dbReference type="Gene3D" id="1.10.8.270">
    <property type="entry name" value="putative rabgap domain of human tbc1 domain family member 14 like domains"/>
    <property type="match status" value="1"/>
</dbReference>
<evidence type="ECO:0000256" key="1">
    <source>
        <dbReference type="ARBA" id="ARBA00011082"/>
    </source>
</evidence>
<dbReference type="GO" id="GO:0006412">
    <property type="term" value="P:translation"/>
    <property type="evidence" value="ECO:0007669"/>
    <property type="project" value="InterPro"/>
</dbReference>
<keyword evidence="5 6" id="KW-0687">Ribonucleoprotein</keyword>
<feature type="region of interest" description="Disordered" evidence="7">
    <location>
        <begin position="519"/>
        <end position="540"/>
    </location>
</feature>
<feature type="compositionally biased region" description="Low complexity" evidence="7">
    <location>
        <begin position="522"/>
        <end position="536"/>
    </location>
</feature>
<feature type="compositionally biased region" description="Polar residues" evidence="7">
    <location>
        <begin position="1309"/>
        <end position="1321"/>
    </location>
</feature>
<feature type="domain" description="EF-hand" evidence="9">
    <location>
        <begin position="1178"/>
        <end position="1213"/>
    </location>
</feature>
<dbReference type="PANTHER" id="PTHR10722">
    <property type="entry name" value="60S RIBOSOMAL PROTEIN L19"/>
    <property type="match status" value="1"/>
</dbReference>
<dbReference type="InterPro" id="IPR057260">
    <property type="entry name" value="Ribosomal_L19e_C"/>
</dbReference>
<gene>
    <name evidence="10" type="primary">ABSGL_09699.1 scaffold 11617</name>
</gene>
<protein>
    <recommendedName>
        <fullName evidence="6">Ribosomal protein L19</fullName>
    </recommendedName>
</protein>
<dbReference type="SUPFAM" id="SSF47923">
    <property type="entry name" value="Ypt/Rab-GAP domain of gyp1p"/>
    <property type="match status" value="2"/>
</dbReference>
<keyword evidence="4 6" id="KW-0689">Ribosomal protein</keyword>
<dbReference type="PROSITE" id="PS00526">
    <property type="entry name" value="RIBOSOMAL_L19E"/>
    <property type="match status" value="1"/>
</dbReference>
<dbReference type="Gene3D" id="1.10.1650.10">
    <property type="match status" value="1"/>
</dbReference>
<dbReference type="Pfam" id="PF02893">
    <property type="entry name" value="GRAM"/>
    <property type="match status" value="2"/>
</dbReference>
<dbReference type="InterPro" id="IPR018247">
    <property type="entry name" value="EF_Hand_1_Ca_BS"/>
</dbReference>
<dbReference type="InterPro" id="IPR015972">
    <property type="entry name" value="Ribosomal_eL19_dom1"/>
</dbReference>
<dbReference type="STRING" id="4829.A0A163K2Y5"/>
<evidence type="ECO:0000256" key="3">
    <source>
        <dbReference type="ARBA" id="ARBA00022837"/>
    </source>
</evidence>
<dbReference type="InterPro" id="IPR039547">
    <property type="entry name" value="Ribosomal_eL19"/>
</dbReference>
<dbReference type="InterPro" id="IPR011993">
    <property type="entry name" value="PH-like_dom_sf"/>
</dbReference>
<keyword evidence="3" id="KW-0106">Calcium</keyword>
<dbReference type="InterPro" id="IPR057259">
    <property type="entry name" value="Ribosomal_L19e"/>
</dbReference>
<dbReference type="FunFam" id="1.10.472.80:FF:000051">
    <property type="entry name" value="Probable MDR1-Mac1p interacting protein"/>
    <property type="match status" value="1"/>
</dbReference>
<dbReference type="GO" id="GO:0005509">
    <property type="term" value="F:calcium ion binding"/>
    <property type="evidence" value="ECO:0007669"/>
    <property type="project" value="InterPro"/>
</dbReference>
<evidence type="ECO:0000259" key="8">
    <source>
        <dbReference type="PROSITE" id="PS50086"/>
    </source>
</evidence>
<dbReference type="OrthoDB" id="17687at2759"/>
<dbReference type="GO" id="GO:0005096">
    <property type="term" value="F:GTPase activator activity"/>
    <property type="evidence" value="ECO:0007669"/>
    <property type="project" value="UniProtKB-KW"/>
</dbReference>
<dbReference type="InterPro" id="IPR011992">
    <property type="entry name" value="EF-hand-dom_pair"/>
</dbReference>
<dbReference type="Pfam" id="PF00566">
    <property type="entry name" value="RabGAP-TBC"/>
    <property type="match status" value="1"/>
</dbReference>
<dbReference type="InParanoid" id="A0A163K2Y5"/>
<dbReference type="InterPro" id="IPR000195">
    <property type="entry name" value="Rab-GAP-TBC_dom"/>
</dbReference>
<reference evidence="10" key="1">
    <citation type="submission" date="2016-04" db="EMBL/GenBank/DDBJ databases">
        <authorList>
            <person name="Evans L.H."/>
            <person name="Alamgir A."/>
            <person name="Owens N."/>
            <person name="Weber N.D."/>
            <person name="Virtaneva K."/>
            <person name="Barbian K."/>
            <person name="Babar A."/>
            <person name="Rosenke K."/>
        </authorList>
    </citation>
    <scope>NUCLEOTIDE SEQUENCE [LARGE SCALE GENOMIC DNA]</scope>
    <source>
        <strain evidence="10">CBS 101.48</strain>
    </source>
</reference>
<proteinExistence type="inferred from homology"/>
<dbReference type="GO" id="GO:0022625">
    <property type="term" value="C:cytosolic large ribosomal subunit"/>
    <property type="evidence" value="ECO:0007669"/>
    <property type="project" value="InterPro"/>
</dbReference>
<dbReference type="InterPro" id="IPR023638">
    <property type="entry name" value="Ribosomal_eL19_CS"/>
</dbReference>
<dbReference type="FunFam" id="1.10.8.270:FF:000026">
    <property type="entry name" value="TBC (Tre-2/Bub2/Cdc16) domain family"/>
    <property type="match status" value="1"/>
</dbReference>
<dbReference type="PROSITE" id="PS50222">
    <property type="entry name" value="EF_HAND_2"/>
    <property type="match status" value="1"/>
</dbReference>
<name>A0A163K2Y5_ABSGL</name>
<evidence type="ECO:0000313" key="10">
    <source>
        <dbReference type="EMBL" id="SAM03843.1"/>
    </source>
</evidence>
<feature type="region of interest" description="Disordered" evidence="7">
    <location>
        <begin position="1084"/>
        <end position="1107"/>
    </location>
</feature>
<dbReference type="EMBL" id="LT554307">
    <property type="protein sequence ID" value="SAM03843.1"/>
    <property type="molecule type" value="Genomic_DNA"/>
</dbReference>
<dbReference type="HAMAP" id="MF_01475">
    <property type="entry name" value="Ribosomal_eL19"/>
    <property type="match status" value="1"/>
</dbReference>
<dbReference type="Gene3D" id="1.10.472.80">
    <property type="entry name" value="Ypt/Rab-GAP domain of gyp1p, domain 3"/>
    <property type="match status" value="1"/>
</dbReference>
<dbReference type="SMART" id="SM00164">
    <property type="entry name" value="TBC"/>
    <property type="match status" value="1"/>
</dbReference>
<organism evidence="10">
    <name type="scientific">Absidia glauca</name>
    <name type="common">Pin mould</name>
    <dbReference type="NCBI Taxonomy" id="4829"/>
    <lineage>
        <taxon>Eukaryota</taxon>
        <taxon>Fungi</taxon>
        <taxon>Fungi incertae sedis</taxon>
        <taxon>Mucoromycota</taxon>
        <taxon>Mucoromycotina</taxon>
        <taxon>Mucoromycetes</taxon>
        <taxon>Mucorales</taxon>
        <taxon>Cunninghamellaceae</taxon>
        <taxon>Absidia</taxon>
    </lineage>
</organism>
<feature type="compositionally biased region" description="Basic and acidic residues" evidence="7">
    <location>
        <begin position="1374"/>
        <end position="1390"/>
    </location>
</feature>
<dbReference type="GO" id="GO:0003735">
    <property type="term" value="F:structural constituent of ribosome"/>
    <property type="evidence" value="ECO:0007669"/>
    <property type="project" value="InterPro"/>
</dbReference>
<evidence type="ECO:0000313" key="11">
    <source>
        <dbReference type="Proteomes" id="UP000078561"/>
    </source>
</evidence>
<dbReference type="SUPFAM" id="SSF47473">
    <property type="entry name" value="EF-hand"/>
    <property type="match status" value="1"/>
</dbReference>
<dbReference type="Pfam" id="PF25476">
    <property type="entry name" value="Ribosomal_L19e_C"/>
    <property type="match status" value="1"/>
</dbReference>
<evidence type="ECO:0000256" key="2">
    <source>
        <dbReference type="ARBA" id="ARBA00022468"/>
    </source>
</evidence>
<dbReference type="Proteomes" id="UP000078561">
    <property type="component" value="Unassembled WGS sequence"/>
</dbReference>
<dbReference type="Gene3D" id="1.10.1200.240">
    <property type="match status" value="1"/>
</dbReference>
<keyword evidence="11" id="KW-1185">Reference proteome</keyword>
<dbReference type="SMART" id="SM00568">
    <property type="entry name" value="GRAM"/>
    <property type="match status" value="2"/>
</dbReference>
<dbReference type="GO" id="GO:0003723">
    <property type="term" value="F:RNA binding"/>
    <property type="evidence" value="ECO:0007669"/>
    <property type="project" value="InterPro"/>
</dbReference>
<dbReference type="Gene3D" id="1.10.238.10">
    <property type="entry name" value="EF-hand"/>
    <property type="match status" value="1"/>
</dbReference>
<feature type="domain" description="Rab-GAP TBC" evidence="8">
    <location>
        <begin position="760"/>
        <end position="948"/>
    </location>
</feature>
<dbReference type="FunFam" id="1.10.1200.240:FF:000001">
    <property type="entry name" value="Ribosomal protein L19"/>
    <property type="match status" value="1"/>
</dbReference>
<dbReference type="FunFam" id="1.10.1650.10:FF:000001">
    <property type="entry name" value="Ribosomal protein L19"/>
    <property type="match status" value="1"/>
</dbReference>
<evidence type="ECO:0000256" key="5">
    <source>
        <dbReference type="ARBA" id="ARBA00023274"/>
    </source>
</evidence>
<feature type="region of interest" description="Disordered" evidence="7">
    <location>
        <begin position="1308"/>
        <end position="1421"/>
    </location>
</feature>
<dbReference type="InterPro" id="IPR000196">
    <property type="entry name" value="Ribosomal_eL19_dom"/>
</dbReference>
<feature type="compositionally biased region" description="Acidic residues" evidence="7">
    <location>
        <begin position="1409"/>
        <end position="1421"/>
    </location>
</feature>
<dbReference type="InterPro" id="IPR033935">
    <property type="entry name" value="Ribosomal_eL19_euk"/>
</dbReference>
<dbReference type="PROSITE" id="PS50086">
    <property type="entry name" value="TBC_RABGAP"/>
    <property type="match status" value="1"/>
</dbReference>
<evidence type="ECO:0000256" key="7">
    <source>
        <dbReference type="SAM" id="MobiDB-lite"/>
    </source>
</evidence>
<dbReference type="OMA" id="HMCFYAY"/>
<comment type="similarity">
    <text evidence="1 6">Belongs to the eukaryotic ribosomal protein eL19 family.</text>
</comment>
<dbReference type="SMART" id="SM01416">
    <property type="entry name" value="Ribosomal_L19e"/>
    <property type="match status" value="1"/>
</dbReference>
<keyword evidence="2" id="KW-0343">GTPase activation</keyword>
<accession>A0A163K2Y5</accession>
<dbReference type="InterPro" id="IPR004182">
    <property type="entry name" value="GRAM"/>
</dbReference>
<dbReference type="Pfam" id="PF01280">
    <property type="entry name" value="Ribosomal_L19e"/>
    <property type="match status" value="1"/>
</dbReference>
<dbReference type="InterPro" id="IPR002048">
    <property type="entry name" value="EF_hand_dom"/>
</dbReference>